<gene>
    <name evidence="3" type="ORF">CT0861_07404</name>
</gene>
<feature type="compositionally biased region" description="Basic and acidic residues" evidence="1">
    <location>
        <begin position="139"/>
        <end position="160"/>
    </location>
</feature>
<dbReference type="Proteomes" id="UP000076552">
    <property type="component" value="Unassembled WGS sequence"/>
</dbReference>
<feature type="signal peptide" evidence="2">
    <location>
        <begin position="1"/>
        <end position="17"/>
    </location>
</feature>
<evidence type="ECO:0000313" key="4">
    <source>
        <dbReference type="Proteomes" id="UP000076552"/>
    </source>
</evidence>
<dbReference type="AlphaFoldDB" id="A0A161WNE8"/>
<keyword evidence="4" id="KW-1185">Reference proteome</keyword>
<name>A0A161WNE8_9PEZI</name>
<organism evidence="3 4">
    <name type="scientific">Colletotrichum tofieldiae</name>
    <dbReference type="NCBI Taxonomy" id="708197"/>
    <lineage>
        <taxon>Eukaryota</taxon>
        <taxon>Fungi</taxon>
        <taxon>Dikarya</taxon>
        <taxon>Ascomycota</taxon>
        <taxon>Pezizomycotina</taxon>
        <taxon>Sordariomycetes</taxon>
        <taxon>Hypocreomycetidae</taxon>
        <taxon>Glomerellales</taxon>
        <taxon>Glomerellaceae</taxon>
        <taxon>Colletotrichum</taxon>
        <taxon>Colletotrichum spaethianum species complex</taxon>
    </lineage>
</organism>
<accession>A0A161WNE8</accession>
<feature type="chain" id="PRO_5007829160" evidence="2">
    <location>
        <begin position="18"/>
        <end position="182"/>
    </location>
</feature>
<evidence type="ECO:0000256" key="1">
    <source>
        <dbReference type="SAM" id="MobiDB-lite"/>
    </source>
</evidence>
<proteinExistence type="predicted"/>
<evidence type="ECO:0000256" key="2">
    <source>
        <dbReference type="SAM" id="SignalP"/>
    </source>
</evidence>
<sequence>MSPIWDIAFITVVIVLVKEIIHKMSTPKSPNFTMGTKPHTSLRTTTAWGSYYKGSHEQLIGISRTTYLQCHKRQQVREYHQRCAVEASWVSLLQPLTERTQDREEKDKAVKFAEVVEYITQTSVGGGEIHSPFESKLDHPAIDEDTVGKETQDESKALEIKDEDGLDEIVDKIWRSLHPEES</sequence>
<dbReference type="EMBL" id="LFIV01000055">
    <property type="protein sequence ID" value="KZL72666.1"/>
    <property type="molecule type" value="Genomic_DNA"/>
</dbReference>
<comment type="caution">
    <text evidence="3">The sequence shown here is derived from an EMBL/GenBank/DDBJ whole genome shotgun (WGS) entry which is preliminary data.</text>
</comment>
<evidence type="ECO:0000313" key="3">
    <source>
        <dbReference type="EMBL" id="KZL72666.1"/>
    </source>
</evidence>
<keyword evidence="2" id="KW-0732">Signal</keyword>
<protein>
    <submittedName>
        <fullName evidence="3">Uncharacterized protein</fullName>
    </submittedName>
</protein>
<reference evidence="3 4" key="1">
    <citation type="submission" date="2015-06" db="EMBL/GenBank/DDBJ databases">
        <title>Survival trade-offs in plant roots during colonization by closely related pathogenic and mutualistic fungi.</title>
        <authorList>
            <person name="Hacquard S."/>
            <person name="Kracher B."/>
            <person name="Hiruma K."/>
            <person name="Weinman A."/>
            <person name="Muench P."/>
            <person name="Garrido Oter R."/>
            <person name="Ver Loren van Themaat E."/>
            <person name="Dallerey J.-F."/>
            <person name="Damm U."/>
            <person name="Henrissat B."/>
            <person name="Lespinet O."/>
            <person name="Thon M."/>
            <person name="Kemen E."/>
            <person name="McHardy A.C."/>
            <person name="Schulze-Lefert P."/>
            <person name="O'Connell R.J."/>
        </authorList>
    </citation>
    <scope>NUCLEOTIDE SEQUENCE [LARGE SCALE GENOMIC DNA]</scope>
    <source>
        <strain evidence="3 4">0861</strain>
    </source>
</reference>
<feature type="region of interest" description="Disordered" evidence="1">
    <location>
        <begin position="139"/>
        <end position="162"/>
    </location>
</feature>